<evidence type="ECO:0000313" key="2">
    <source>
        <dbReference type="Proteomes" id="UP000747110"/>
    </source>
</evidence>
<feature type="non-terminal residue" evidence="1">
    <location>
        <position position="1"/>
    </location>
</feature>
<comment type="caution">
    <text evidence="1">The sequence shown here is derived from an EMBL/GenBank/DDBJ whole genome shotgun (WGS) entry which is preliminary data.</text>
</comment>
<gene>
    <name evidence="1" type="ORF">Vretifemale_14532</name>
</gene>
<dbReference type="EMBL" id="BNCP01000035">
    <property type="protein sequence ID" value="GIL86089.1"/>
    <property type="molecule type" value="Genomic_DNA"/>
</dbReference>
<name>A0A8J4CSX2_9CHLO</name>
<feature type="non-terminal residue" evidence="1">
    <location>
        <position position="149"/>
    </location>
</feature>
<dbReference type="Proteomes" id="UP000747110">
    <property type="component" value="Unassembled WGS sequence"/>
</dbReference>
<dbReference type="AlphaFoldDB" id="A0A8J4CSX2"/>
<organism evidence="1 2">
    <name type="scientific">Volvox reticuliferus</name>
    <dbReference type="NCBI Taxonomy" id="1737510"/>
    <lineage>
        <taxon>Eukaryota</taxon>
        <taxon>Viridiplantae</taxon>
        <taxon>Chlorophyta</taxon>
        <taxon>core chlorophytes</taxon>
        <taxon>Chlorophyceae</taxon>
        <taxon>CS clade</taxon>
        <taxon>Chlamydomonadales</taxon>
        <taxon>Volvocaceae</taxon>
        <taxon>Volvox</taxon>
    </lineage>
</organism>
<sequence length="149" mass="16331">ASLTDPRLGLMWALPSRWGEWSPSRTDLYLNTWALFLFTQHGPALRSSPSAASWASLESNQVMTWRTAVASQVVRDAEAARKLPDPRPYDDYNTLAWARLALGAQWDPRNSSQAGGNSIDIGFSNGNGNGNDSIATQVAIDLSLRTLVR</sequence>
<evidence type="ECO:0000313" key="1">
    <source>
        <dbReference type="EMBL" id="GIL86089.1"/>
    </source>
</evidence>
<keyword evidence="2" id="KW-1185">Reference proteome</keyword>
<protein>
    <submittedName>
        <fullName evidence="1">Uncharacterized protein</fullName>
    </submittedName>
</protein>
<dbReference type="OrthoDB" id="543368at2759"/>
<proteinExistence type="predicted"/>
<accession>A0A8J4CSX2</accession>
<reference evidence="1" key="1">
    <citation type="journal article" date="2021" name="Proc. Natl. Acad. Sci. U.S.A.">
        <title>Three genomes in the algal genus Volvox reveal the fate of a haploid sex-determining region after a transition to homothallism.</title>
        <authorList>
            <person name="Yamamoto K."/>
            <person name="Hamaji T."/>
            <person name="Kawai-Toyooka H."/>
            <person name="Matsuzaki R."/>
            <person name="Takahashi F."/>
            <person name="Nishimura Y."/>
            <person name="Kawachi M."/>
            <person name="Noguchi H."/>
            <person name="Minakuchi Y."/>
            <person name="Umen J.G."/>
            <person name="Toyoda A."/>
            <person name="Nozaki H."/>
        </authorList>
    </citation>
    <scope>NUCLEOTIDE SEQUENCE</scope>
    <source>
        <strain evidence="1">NIES-3786</strain>
    </source>
</reference>